<dbReference type="GO" id="GO:0003978">
    <property type="term" value="F:UDP-glucose 4-epimerase activity"/>
    <property type="evidence" value="ECO:0007669"/>
    <property type="project" value="UniProtKB-EC"/>
</dbReference>
<dbReference type="Proteomes" id="UP001054889">
    <property type="component" value="Unassembled WGS sequence"/>
</dbReference>
<dbReference type="InterPro" id="IPR001509">
    <property type="entry name" value="Epimerase_deHydtase"/>
</dbReference>
<feature type="domain" description="NAD(P)-binding" evidence="12">
    <location>
        <begin position="115"/>
        <end position="372"/>
    </location>
</feature>
<dbReference type="EMBL" id="BQKI01000085">
    <property type="protein sequence ID" value="GJN34421.1"/>
    <property type="molecule type" value="Genomic_DNA"/>
</dbReference>
<dbReference type="GO" id="GO:0006012">
    <property type="term" value="P:galactose metabolic process"/>
    <property type="evidence" value="ECO:0007669"/>
    <property type="project" value="UniProtKB-KW"/>
</dbReference>
<feature type="region of interest" description="Disordered" evidence="10">
    <location>
        <begin position="458"/>
        <end position="504"/>
    </location>
</feature>
<evidence type="ECO:0000313" key="14">
    <source>
        <dbReference type="Proteomes" id="UP001054889"/>
    </source>
</evidence>
<dbReference type="Pfam" id="PF01370">
    <property type="entry name" value="Epimerase"/>
    <property type="match status" value="1"/>
</dbReference>
<comment type="similarity">
    <text evidence="4">Belongs to the NAD(P)-dependent epimerase/dehydratase family.</text>
</comment>
<dbReference type="NCBIfam" id="TIGR01179">
    <property type="entry name" value="galE"/>
    <property type="match status" value="1"/>
</dbReference>
<organism evidence="13 14">
    <name type="scientific">Eleusine coracana subsp. coracana</name>
    <dbReference type="NCBI Taxonomy" id="191504"/>
    <lineage>
        <taxon>Eukaryota</taxon>
        <taxon>Viridiplantae</taxon>
        <taxon>Streptophyta</taxon>
        <taxon>Embryophyta</taxon>
        <taxon>Tracheophyta</taxon>
        <taxon>Spermatophyta</taxon>
        <taxon>Magnoliopsida</taxon>
        <taxon>Liliopsida</taxon>
        <taxon>Poales</taxon>
        <taxon>Poaceae</taxon>
        <taxon>PACMAD clade</taxon>
        <taxon>Chloridoideae</taxon>
        <taxon>Cynodonteae</taxon>
        <taxon>Eleusininae</taxon>
        <taxon>Eleusine</taxon>
    </lineage>
</organism>
<dbReference type="SUPFAM" id="SSF51735">
    <property type="entry name" value="NAD(P)-binding Rossmann-fold domains"/>
    <property type="match status" value="1"/>
</dbReference>
<feature type="region of interest" description="Disordered" evidence="10">
    <location>
        <begin position="1"/>
        <end position="21"/>
    </location>
</feature>
<evidence type="ECO:0000256" key="4">
    <source>
        <dbReference type="ARBA" id="ARBA00007637"/>
    </source>
</evidence>
<keyword evidence="14" id="KW-1185">Reference proteome</keyword>
<sequence length="694" mass="73621">MAIGGDAETNGGGGGGGGTRGRASKSVLVTGGAGFIGTHTVLRLLEQGYAVTAVDNFHNSVPEALDRVRRIAGPALSARLDFILGDLRNVDDLEKSRASFYSPLPVKCQPTCVPTISDCRYDAVIHFAGLKAVGESVAHPDMYYENNLVGTINLYRAMKTHGCKKMVFSSSATVYGWPEVIPCVEGAKLQAANPYGRTKLILEDMARDYHRADPEWSIVLLRYFNPIGAHNSGEIGEDPKGIPNNLLPYIQQVAVGRLPELNVYGHDYPTRDGTAIRDYIHVVDLADGHIAALNKLFDTPDIGCVAYNLGTGRGTSVLEMVAAFEKASGKKIPTKLCPRRPGDATEVYASTDKAERELGWRAQYGIEEMCRDQWNWAKKNPFGYCGSAENKKIVPDRWEFANDCFRRGEKRLLCDIHRRKVAPAPAAGLAAAAAAAASGAVTVAAAPIPMALPVGLPGSPGLSSDEQVMSSNSGSAEDHQHLPSGSGGGASGSASGDMGEENERLRRENARLTRELGQMKKLCNNILLLMSKYAASQQLDATAALSSVVNHNNSGESAEAPPPLPPSLLELMPSSPAALATAAAGLAADVGADAAARLFGVSIGLKRMRDDPGGDGEEPADHGGGGGEVKPEVSDPNQHPSSSKEPSPSSPSPSADQHRWPIYRPTPMYHPTRACNGRDRDQGPGSDQDGSSSR</sequence>
<comment type="cofactor">
    <cofactor evidence="2">
        <name>NAD(+)</name>
        <dbReference type="ChEBI" id="CHEBI:57540"/>
    </cofactor>
</comment>
<dbReference type="EC" id="5.1.3.2" evidence="5"/>
<proteinExistence type="inferred from homology"/>
<evidence type="ECO:0000259" key="12">
    <source>
        <dbReference type="Pfam" id="PF16363"/>
    </source>
</evidence>
<comment type="caution">
    <text evidence="13">The sequence shown here is derived from an EMBL/GenBank/DDBJ whole genome shotgun (WGS) entry which is preliminary data.</text>
</comment>
<keyword evidence="9" id="KW-0119">Carbohydrate metabolism</keyword>
<feature type="domain" description="NAD-dependent epimerase/dehydratase" evidence="11">
    <location>
        <begin position="27"/>
        <end position="96"/>
    </location>
</feature>
<keyword evidence="7" id="KW-0299">Galactose metabolism</keyword>
<evidence type="ECO:0000256" key="7">
    <source>
        <dbReference type="ARBA" id="ARBA00023144"/>
    </source>
</evidence>
<feature type="compositionally biased region" description="Polar residues" evidence="10">
    <location>
        <begin position="461"/>
        <end position="475"/>
    </location>
</feature>
<feature type="compositionally biased region" description="Gly residues" evidence="10">
    <location>
        <begin position="10"/>
        <end position="20"/>
    </location>
</feature>
<feature type="region of interest" description="Disordered" evidence="10">
    <location>
        <begin position="609"/>
        <end position="694"/>
    </location>
</feature>
<dbReference type="PANTHER" id="PTHR43725:SF15">
    <property type="entry name" value="BIFUNCTIONAL UDP-GLUCOSE 4-EPIMERASE AND UDP-XYLOSE 4-EPIMERASE 1"/>
    <property type="match status" value="1"/>
</dbReference>
<dbReference type="FunFam" id="3.90.25.10:FF:000060">
    <property type="entry name" value="UDP-glucose 4-epimerase 4"/>
    <property type="match status" value="1"/>
</dbReference>
<comment type="pathway">
    <text evidence="3">Carbohydrate metabolism; galactose metabolism.</text>
</comment>
<dbReference type="InterPro" id="IPR005886">
    <property type="entry name" value="UDP_G4E"/>
</dbReference>
<name>A0AAV5FHC3_ELECO</name>
<dbReference type="CDD" id="cd05247">
    <property type="entry name" value="UDP_G4E_1_SDR_e"/>
    <property type="match status" value="1"/>
</dbReference>
<dbReference type="Gene3D" id="3.40.50.720">
    <property type="entry name" value="NAD(P)-binding Rossmann-like Domain"/>
    <property type="match status" value="1"/>
</dbReference>
<comment type="catalytic activity">
    <reaction evidence="1">
        <text>UDP-alpha-D-glucose = UDP-alpha-D-galactose</text>
        <dbReference type="Rhea" id="RHEA:22168"/>
        <dbReference type="ChEBI" id="CHEBI:58885"/>
        <dbReference type="ChEBI" id="CHEBI:66914"/>
        <dbReference type="EC" id="5.1.3.2"/>
    </reaction>
</comment>
<dbReference type="GO" id="GO:0005829">
    <property type="term" value="C:cytosol"/>
    <property type="evidence" value="ECO:0007669"/>
    <property type="project" value="TreeGrafter"/>
</dbReference>
<evidence type="ECO:0000256" key="2">
    <source>
        <dbReference type="ARBA" id="ARBA00001911"/>
    </source>
</evidence>
<gene>
    <name evidence="13" type="primary">gb23078</name>
    <name evidence="13" type="ORF">PR202_gb23078</name>
</gene>
<dbReference type="InterPro" id="IPR016040">
    <property type="entry name" value="NAD(P)-bd_dom"/>
</dbReference>
<accession>A0AAV5FHC3</accession>
<protein>
    <recommendedName>
        <fullName evidence="5">UDP-glucose 4-epimerase</fullName>
        <ecNumber evidence="5">5.1.3.2</ecNumber>
    </recommendedName>
</protein>
<reference evidence="13" key="2">
    <citation type="submission" date="2021-12" db="EMBL/GenBank/DDBJ databases">
        <title>Resequencing data analysis of finger millet.</title>
        <authorList>
            <person name="Hatakeyama M."/>
            <person name="Aluri S."/>
            <person name="Balachadran M.T."/>
            <person name="Sivarajan S.R."/>
            <person name="Poveda L."/>
            <person name="Shimizu-Inatsugi R."/>
            <person name="Schlapbach R."/>
            <person name="Sreeman S.M."/>
            <person name="Shimizu K.K."/>
        </authorList>
    </citation>
    <scope>NUCLEOTIDE SEQUENCE</scope>
</reference>
<evidence type="ECO:0000256" key="3">
    <source>
        <dbReference type="ARBA" id="ARBA00004947"/>
    </source>
</evidence>
<evidence type="ECO:0000259" key="11">
    <source>
        <dbReference type="Pfam" id="PF01370"/>
    </source>
</evidence>
<dbReference type="Pfam" id="PF16363">
    <property type="entry name" value="GDP_Man_Dehyd"/>
    <property type="match status" value="1"/>
</dbReference>
<dbReference type="Gene3D" id="3.90.25.10">
    <property type="entry name" value="UDP-galactose 4-epimerase, domain 1"/>
    <property type="match status" value="1"/>
</dbReference>
<evidence type="ECO:0000256" key="10">
    <source>
        <dbReference type="SAM" id="MobiDB-lite"/>
    </source>
</evidence>
<feature type="compositionally biased region" description="Low complexity" evidence="10">
    <location>
        <begin position="683"/>
        <end position="694"/>
    </location>
</feature>
<dbReference type="InterPro" id="IPR036291">
    <property type="entry name" value="NAD(P)-bd_dom_sf"/>
</dbReference>
<keyword evidence="8" id="KW-0413">Isomerase</keyword>
<evidence type="ECO:0000256" key="8">
    <source>
        <dbReference type="ARBA" id="ARBA00023235"/>
    </source>
</evidence>
<dbReference type="PANTHER" id="PTHR43725">
    <property type="entry name" value="UDP-GLUCOSE 4-EPIMERASE"/>
    <property type="match status" value="1"/>
</dbReference>
<evidence type="ECO:0000313" key="13">
    <source>
        <dbReference type="EMBL" id="GJN34421.1"/>
    </source>
</evidence>
<evidence type="ECO:0000256" key="6">
    <source>
        <dbReference type="ARBA" id="ARBA00023027"/>
    </source>
</evidence>
<keyword evidence="6" id="KW-0520">NAD</keyword>
<dbReference type="AlphaFoldDB" id="A0AAV5FHC3"/>
<evidence type="ECO:0000256" key="1">
    <source>
        <dbReference type="ARBA" id="ARBA00000083"/>
    </source>
</evidence>
<evidence type="ECO:0000256" key="9">
    <source>
        <dbReference type="ARBA" id="ARBA00023277"/>
    </source>
</evidence>
<evidence type="ECO:0000256" key="5">
    <source>
        <dbReference type="ARBA" id="ARBA00013189"/>
    </source>
</evidence>
<reference evidence="13" key="1">
    <citation type="journal article" date="2018" name="DNA Res.">
        <title>Multiple hybrid de novo genome assembly of finger millet, an orphan allotetraploid crop.</title>
        <authorList>
            <person name="Hatakeyama M."/>
            <person name="Aluri S."/>
            <person name="Balachadran M.T."/>
            <person name="Sivarajan S.R."/>
            <person name="Patrignani A."/>
            <person name="Gruter S."/>
            <person name="Poveda L."/>
            <person name="Shimizu-Inatsugi R."/>
            <person name="Baeten J."/>
            <person name="Francoijs K.J."/>
            <person name="Nataraja K.N."/>
            <person name="Reddy Y.A.N."/>
            <person name="Phadnis S."/>
            <person name="Ravikumar R.L."/>
            <person name="Schlapbach R."/>
            <person name="Sreeman S.M."/>
            <person name="Shimizu K.K."/>
        </authorList>
    </citation>
    <scope>NUCLEOTIDE SEQUENCE</scope>
</reference>